<evidence type="ECO:0000256" key="6">
    <source>
        <dbReference type="SAM" id="SignalP"/>
    </source>
</evidence>
<dbReference type="AlphaFoldDB" id="A0A6T8S9D1"/>
<dbReference type="SFLD" id="SFLDG01280">
    <property type="entry name" value="HydE/PylB-like"/>
    <property type="match status" value="1"/>
</dbReference>
<evidence type="ECO:0000256" key="5">
    <source>
        <dbReference type="SAM" id="MobiDB-lite"/>
    </source>
</evidence>
<evidence type="ECO:0000313" key="8">
    <source>
        <dbReference type="EMBL" id="CAD8681554.1"/>
    </source>
</evidence>
<feature type="chain" id="PRO_5035585078" description="Radical SAM core domain-containing protein" evidence="6">
    <location>
        <begin position="20"/>
        <end position="556"/>
    </location>
</feature>
<feature type="domain" description="Radical SAM core" evidence="7">
    <location>
        <begin position="143"/>
        <end position="389"/>
    </location>
</feature>
<dbReference type="SUPFAM" id="SSF102114">
    <property type="entry name" value="Radical SAM enzymes"/>
    <property type="match status" value="1"/>
</dbReference>
<evidence type="ECO:0000256" key="3">
    <source>
        <dbReference type="ARBA" id="ARBA00023004"/>
    </source>
</evidence>
<gene>
    <name evidence="8" type="ORF">CLEI1391_LOCUS10197</name>
    <name evidence="9" type="ORF">CLEI1391_LOCUS10198</name>
</gene>
<dbReference type="InterPro" id="IPR013785">
    <property type="entry name" value="Aldolase_TIM"/>
</dbReference>
<evidence type="ECO:0000313" key="9">
    <source>
        <dbReference type="EMBL" id="CAD8681556.1"/>
    </source>
</evidence>
<evidence type="ECO:0000256" key="4">
    <source>
        <dbReference type="ARBA" id="ARBA00023014"/>
    </source>
</evidence>
<dbReference type="GO" id="GO:0051536">
    <property type="term" value="F:iron-sulfur cluster binding"/>
    <property type="evidence" value="ECO:0007669"/>
    <property type="project" value="UniProtKB-KW"/>
</dbReference>
<dbReference type="EMBL" id="HBFB01018184">
    <property type="protein sequence ID" value="CAD8681554.1"/>
    <property type="molecule type" value="Transcribed_RNA"/>
</dbReference>
<feature type="region of interest" description="Disordered" evidence="5">
    <location>
        <begin position="518"/>
        <end position="538"/>
    </location>
</feature>
<evidence type="ECO:0000256" key="1">
    <source>
        <dbReference type="ARBA" id="ARBA00022691"/>
    </source>
</evidence>
<dbReference type="InterPro" id="IPR006638">
    <property type="entry name" value="Elp3/MiaA/NifB-like_rSAM"/>
</dbReference>
<keyword evidence="4" id="KW-0411">Iron-sulfur</keyword>
<dbReference type="Pfam" id="PF04055">
    <property type="entry name" value="Radical_SAM"/>
    <property type="match status" value="1"/>
</dbReference>
<dbReference type="EMBL" id="HBFB01018185">
    <property type="protein sequence ID" value="CAD8681556.1"/>
    <property type="molecule type" value="Transcribed_RNA"/>
</dbReference>
<organism evidence="8">
    <name type="scientific">Chlamydomonas leiostraca</name>
    <dbReference type="NCBI Taxonomy" id="1034604"/>
    <lineage>
        <taxon>Eukaryota</taxon>
        <taxon>Viridiplantae</taxon>
        <taxon>Chlorophyta</taxon>
        <taxon>core chlorophytes</taxon>
        <taxon>Chlorophyceae</taxon>
        <taxon>CS clade</taxon>
        <taxon>Chlamydomonadales</taxon>
        <taxon>Chlamydomonadaceae</taxon>
        <taxon>Chlamydomonas</taxon>
    </lineage>
</organism>
<sequence>MLTNAFGLAQGLVPLAARALPAALQACNTQWVRWHGNHGHGHHHTKEFKEALEEAPEKFKGEARKRLRDFAKLPWEVSMTPEEAAKVMGSFLGLPNLEPNTVLALDVDQVHAILDATTNKGDKTLEKALFSYADGITTKFFGEEVYYRGIVEYSNVCQNDCGYCGIRKHMHDVKRYTMPVSEVVEVAKWAFENKLGNLMLQAGELRTEARNKYIEEMVRAVREATVRMHMEQKGMDASGPLPAKDQELGLCVSLSAGELPRETYQRWFDAGARRYLLRIESSNPELYAALHPSDMSWQHRVDCLRALREVGYMIGTGIMVGLPGQTLRDLAGDILFFREIGANMIGMGPYITEAGTPVADMWERLYGKEDKKEHMKRMFDLTTRMNSLARITLGNANISATTALQAIDPMGREIALRRGSNVLMPILTPTKYREHYQLYEGKPCITDTADECRKCLNARITMIGKKVKDSVWGDPPNFRNPAVGVTVPHSTTTSAIPSATRNYSSWALPAARHYATAAAPSPSPRAAKPLAAGPAKGSDVPRTNIGVFGCMNAGKR</sequence>
<dbReference type="InterPro" id="IPR034422">
    <property type="entry name" value="HydE/PylB-like"/>
</dbReference>
<dbReference type="GO" id="GO:0016740">
    <property type="term" value="F:transferase activity"/>
    <property type="evidence" value="ECO:0007669"/>
    <property type="project" value="TreeGrafter"/>
</dbReference>
<keyword evidence="2" id="KW-0479">Metal-binding</keyword>
<dbReference type="PANTHER" id="PTHR43726">
    <property type="entry name" value="3-METHYLORNITHINE SYNTHASE"/>
    <property type="match status" value="1"/>
</dbReference>
<dbReference type="InterPro" id="IPR007197">
    <property type="entry name" value="rSAM"/>
</dbReference>
<proteinExistence type="predicted"/>
<dbReference type="PROSITE" id="PS51918">
    <property type="entry name" value="RADICAL_SAM"/>
    <property type="match status" value="1"/>
</dbReference>
<keyword evidence="3" id="KW-0408">Iron</keyword>
<name>A0A6T8S9D1_9CHLO</name>
<evidence type="ECO:0000259" key="7">
    <source>
        <dbReference type="PROSITE" id="PS51918"/>
    </source>
</evidence>
<keyword evidence="1" id="KW-0949">S-adenosyl-L-methionine</keyword>
<dbReference type="SMART" id="SM00729">
    <property type="entry name" value="Elp3"/>
    <property type="match status" value="1"/>
</dbReference>
<keyword evidence="6" id="KW-0732">Signal</keyword>
<evidence type="ECO:0000256" key="2">
    <source>
        <dbReference type="ARBA" id="ARBA00022723"/>
    </source>
</evidence>
<dbReference type="InterPro" id="IPR058240">
    <property type="entry name" value="rSAM_sf"/>
</dbReference>
<dbReference type="Gene3D" id="3.20.20.70">
    <property type="entry name" value="Aldolase class I"/>
    <property type="match status" value="1"/>
</dbReference>
<protein>
    <recommendedName>
        <fullName evidence="7">Radical SAM core domain-containing protein</fullName>
    </recommendedName>
</protein>
<dbReference type="SFLD" id="SFLDG01060">
    <property type="entry name" value="BATS_domain_containing"/>
    <property type="match status" value="1"/>
</dbReference>
<dbReference type="PANTHER" id="PTHR43726:SF1">
    <property type="entry name" value="BIOTIN SYNTHASE"/>
    <property type="match status" value="1"/>
</dbReference>
<dbReference type="CDD" id="cd01335">
    <property type="entry name" value="Radical_SAM"/>
    <property type="match status" value="1"/>
</dbReference>
<dbReference type="SFLD" id="SFLDS00029">
    <property type="entry name" value="Radical_SAM"/>
    <property type="match status" value="1"/>
</dbReference>
<reference evidence="8" key="1">
    <citation type="submission" date="2021-01" db="EMBL/GenBank/DDBJ databases">
        <authorList>
            <person name="Corre E."/>
            <person name="Pelletier E."/>
            <person name="Niang G."/>
            <person name="Scheremetjew M."/>
            <person name="Finn R."/>
            <person name="Kale V."/>
            <person name="Holt S."/>
            <person name="Cochrane G."/>
            <person name="Meng A."/>
            <person name="Brown T."/>
            <person name="Cohen L."/>
        </authorList>
    </citation>
    <scope>NUCLEOTIDE SEQUENCE</scope>
    <source>
        <strain evidence="8">SAG 11-49</strain>
    </source>
</reference>
<feature type="signal peptide" evidence="6">
    <location>
        <begin position="1"/>
        <end position="19"/>
    </location>
</feature>
<accession>A0A6T8S9D1</accession>
<dbReference type="GO" id="GO:0046872">
    <property type="term" value="F:metal ion binding"/>
    <property type="evidence" value="ECO:0007669"/>
    <property type="project" value="UniProtKB-KW"/>
</dbReference>
<feature type="compositionally biased region" description="Low complexity" evidence="5">
    <location>
        <begin position="518"/>
        <end position="537"/>
    </location>
</feature>